<dbReference type="InterPro" id="IPR027443">
    <property type="entry name" value="IPNS-like_sf"/>
</dbReference>
<dbReference type="AlphaFoldDB" id="W2RKL8"/>
<dbReference type="RefSeq" id="XP_008721081.1">
    <property type="nucleotide sequence ID" value="XM_008722859.1"/>
</dbReference>
<dbReference type="Pfam" id="PF03171">
    <property type="entry name" value="2OG-FeII_Oxy"/>
    <property type="match status" value="1"/>
</dbReference>
<dbReference type="OrthoDB" id="288590at2759"/>
<evidence type="ECO:0000256" key="1">
    <source>
        <dbReference type="ARBA" id="ARBA00008056"/>
    </source>
</evidence>
<dbReference type="GO" id="GO:0044283">
    <property type="term" value="P:small molecule biosynthetic process"/>
    <property type="evidence" value="ECO:0007669"/>
    <property type="project" value="UniProtKB-ARBA"/>
</dbReference>
<dbReference type="InParanoid" id="W2RKL8"/>
<dbReference type="PRINTS" id="PR00682">
    <property type="entry name" value="IPNSYNTHASE"/>
</dbReference>
<keyword evidence="2" id="KW-0560">Oxidoreductase</keyword>
<dbReference type="eggNOG" id="KOG0143">
    <property type="taxonomic scope" value="Eukaryota"/>
</dbReference>
<keyword evidence="5" id="KW-1185">Reference proteome</keyword>
<evidence type="ECO:0000256" key="2">
    <source>
        <dbReference type="RuleBase" id="RU003682"/>
    </source>
</evidence>
<proteinExistence type="inferred from homology"/>
<dbReference type="GeneID" id="19975879"/>
<dbReference type="STRING" id="1220924.W2RKL8"/>
<dbReference type="InterPro" id="IPR050231">
    <property type="entry name" value="Iron_ascorbate_oxido_reductase"/>
</dbReference>
<dbReference type="PROSITE" id="PS51471">
    <property type="entry name" value="FE2OG_OXY"/>
    <property type="match status" value="1"/>
</dbReference>
<feature type="domain" description="Fe2OG dioxygenase" evidence="3">
    <location>
        <begin position="193"/>
        <end position="310"/>
    </location>
</feature>
<dbReference type="Pfam" id="PF14226">
    <property type="entry name" value="DIOX_N"/>
    <property type="match status" value="1"/>
</dbReference>
<keyword evidence="2" id="KW-0408">Iron</keyword>
<dbReference type="Proteomes" id="UP000030752">
    <property type="component" value="Unassembled WGS sequence"/>
</dbReference>
<dbReference type="InterPro" id="IPR005123">
    <property type="entry name" value="Oxoglu/Fe-dep_dioxygenase_dom"/>
</dbReference>
<dbReference type="InterPro" id="IPR026992">
    <property type="entry name" value="DIOX_N"/>
</dbReference>
<evidence type="ECO:0000259" key="3">
    <source>
        <dbReference type="PROSITE" id="PS51471"/>
    </source>
</evidence>
<evidence type="ECO:0000313" key="4">
    <source>
        <dbReference type="EMBL" id="ETN36263.1"/>
    </source>
</evidence>
<dbReference type="GO" id="GO:0046872">
    <property type="term" value="F:metal ion binding"/>
    <property type="evidence" value="ECO:0007669"/>
    <property type="project" value="UniProtKB-KW"/>
</dbReference>
<dbReference type="VEuPathDB" id="FungiDB:HMPREF1541_08540"/>
<reference evidence="4 5" key="1">
    <citation type="submission" date="2013-03" db="EMBL/GenBank/DDBJ databases">
        <title>The Genome Sequence of Phialophora europaea CBS 101466.</title>
        <authorList>
            <consortium name="The Broad Institute Genomics Platform"/>
            <person name="Cuomo C."/>
            <person name="de Hoog S."/>
            <person name="Gorbushina A."/>
            <person name="Walker B."/>
            <person name="Young S.K."/>
            <person name="Zeng Q."/>
            <person name="Gargeya S."/>
            <person name="Fitzgerald M."/>
            <person name="Haas B."/>
            <person name="Abouelleil A."/>
            <person name="Allen A.W."/>
            <person name="Alvarado L."/>
            <person name="Arachchi H.M."/>
            <person name="Berlin A.M."/>
            <person name="Chapman S.B."/>
            <person name="Gainer-Dewar J."/>
            <person name="Goldberg J."/>
            <person name="Griggs A."/>
            <person name="Gujja S."/>
            <person name="Hansen M."/>
            <person name="Howarth C."/>
            <person name="Imamovic A."/>
            <person name="Ireland A."/>
            <person name="Larimer J."/>
            <person name="McCowan C."/>
            <person name="Murphy C."/>
            <person name="Pearson M."/>
            <person name="Poon T.W."/>
            <person name="Priest M."/>
            <person name="Roberts A."/>
            <person name="Saif S."/>
            <person name="Shea T."/>
            <person name="Sisk P."/>
            <person name="Sykes S."/>
            <person name="Wortman J."/>
            <person name="Nusbaum C."/>
            <person name="Birren B."/>
        </authorList>
    </citation>
    <scope>NUCLEOTIDE SEQUENCE [LARGE SCALE GENOMIC DNA]</scope>
    <source>
        <strain evidence="4 5">CBS 101466</strain>
    </source>
</reference>
<organism evidence="4 5">
    <name type="scientific">Cyphellophora europaea (strain CBS 101466)</name>
    <name type="common">Phialophora europaea</name>
    <dbReference type="NCBI Taxonomy" id="1220924"/>
    <lineage>
        <taxon>Eukaryota</taxon>
        <taxon>Fungi</taxon>
        <taxon>Dikarya</taxon>
        <taxon>Ascomycota</taxon>
        <taxon>Pezizomycotina</taxon>
        <taxon>Eurotiomycetes</taxon>
        <taxon>Chaetothyriomycetidae</taxon>
        <taxon>Chaetothyriales</taxon>
        <taxon>Cyphellophoraceae</taxon>
        <taxon>Cyphellophora</taxon>
    </lineage>
</organism>
<dbReference type="SUPFAM" id="SSF51197">
    <property type="entry name" value="Clavaminate synthase-like"/>
    <property type="match status" value="1"/>
</dbReference>
<protein>
    <recommendedName>
        <fullName evidence="3">Fe2OG dioxygenase domain-containing protein</fullName>
    </recommendedName>
</protein>
<keyword evidence="2" id="KW-0479">Metal-binding</keyword>
<dbReference type="HOGENOM" id="CLU_010119_6_1_1"/>
<dbReference type="GO" id="GO:0016491">
    <property type="term" value="F:oxidoreductase activity"/>
    <property type="evidence" value="ECO:0007669"/>
    <property type="project" value="UniProtKB-KW"/>
</dbReference>
<dbReference type="Gene3D" id="2.60.120.330">
    <property type="entry name" value="B-lactam Antibiotic, Isopenicillin N Synthase, Chain"/>
    <property type="match status" value="1"/>
</dbReference>
<dbReference type="PANTHER" id="PTHR47990">
    <property type="entry name" value="2-OXOGLUTARATE (2OG) AND FE(II)-DEPENDENT OXYGENASE SUPERFAMILY PROTEIN-RELATED"/>
    <property type="match status" value="1"/>
</dbReference>
<name>W2RKL8_CYPE1</name>
<gene>
    <name evidence="4" type="ORF">HMPREF1541_08540</name>
</gene>
<dbReference type="InterPro" id="IPR044861">
    <property type="entry name" value="IPNS-like_FE2OG_OXY"/>
</dbReference>
<comment type="similarity">
    <text evidence="1 2">Belongs to the iron/ascorbate-dependent oxidoreductase family.</text>
</comment>
<evidence type="ECO:0000313" key="5">
    <source>
        <dbReference type="Proteomes" id="UP000030752"/>
    </source>
</evidence>
<sequence length="346" mass="39118">MTTNGSKPSTIPIVDFGEFNDSSPAATRQQIARDLVRACREVGFVYIVNHGVPADELAKAFAVSQHFYALPLSEKMKAPHPPGWEVHRGYSWPGLEKVSNATAGAGDDTEATSKLVEQMRSVQDFKESYEIGSEHDPDMPNVWPPDDVYPEWKPFMTSFYWTCFGAAKKVLRALALGIGLSDEEELVRQHSGHYNQLRLLHYPPIPARVLEDGRMERMPAHSDWSTITLLFQDDVGGLQVESPTEPGAFIDVDPVDGGMLVNIGDLMMRWSNDYLKSTPHRVTLPPLQDRYKGQERVTRARYSIPYFLTTDPEEEIACLSVGEGEKPEYEPITRREYYAMRAKMQY</sequence>
<dbReference type="EMBL" id="KB822725">
    <property type="protein sequence ID" value="ETN36263.1"/>
    <property type="molecule type" value="Genomic_DNA"/>
</dbReference>
<accession>W2RKL8</accession>